<dbReference type="RefSeq" id="WP_158946568.1">
    <property type="nucleotide sequence ID" value="NZ_CP046400.1"/>
</dbReference>
<dbReference type="InterPro" id="IPR007730">
    <property type="entry name" value="SPOR-like_dom"/>
</dbReference>
<dbReference type="KEGG" id="psel:GM415_04145"/>
<dbReference type="PROSITE" id="PS51257">
    <property type="entry name" value="PROKAR_LIPOPROTEIN"/>
    <property type="match status" value="1"/>
</dbReference>
<organism evidence="3 4">
    <name type="scientific">Pseudodesulfovibrio cashew</name>
    <dbReference type="NCBI Taxonomy" id="2678688"/>
    <lineage>
        <taxon>Bacteria</taxon>
        <taxon>Pseudomonadati</taxon>
        <taxon>Thermodesulfobacteriota</taxon>
        <taxon>Desulfovibrionia</taxon>
        <taxon>Desulfovibrionales</taxon>
        <taxon>Desulfovibrionaceae</taxon>
    </lineage>
</organism>
<proteinExistence type="predicted"/>
<dbReference type="Proteomes" id="UP000428328">
    <property type="component" value="Chromosome"/>
</dbReference>
<gene>
    <name evidence="3" type="ORF">GM415_04145</name>
</gene>
<feature type="domain" description="SPOR" evidence="2">
    <location>
        <begin position="123"/>
        <end position="201"/>
    </location>
</feature>
<dbReference type="SUPFAM" id="SSF110997">
    <property type="entry name" value="Sporulation related repeat"/>
    <property type="match status" value="1"/>
</dbReference>
<dbReference type="Gene3D" id="3.30.70.1070">
    <property type="entry name" value="Sporulation related repeat"/>
    <property type="match status" value="1"/>
</dbReference>
<feature type="region of interest" description="Disordered" evidence="1">
    <location>
        <begin position="33"/>
        <end position="62"/>
    </location>
</feature>
<dbReference type="EMBL" id="CP046400">
    <property type="protein sequence ID" value="QGY39342.1"/>
    <property type="molecule type" value="Genomic_DNA"/>
</dbReference>
<dbReference type="GO" id="GO:0042834">
    <property type="term" value="F:peptidoglycan binding"/>
    <property type="evidence" value="ECO:0007669"/>
    <property type="project" value="InterPro"/>
</dbReference>
<feature type="region of interest" description="Disordered" evidence="1">
    <location>
        <begin position="92"/>
        <end position="114"/>
    </location>
</feature>
<feature type="compositionally biased region" description="Low complexity" evidence="1">
    <location>
        <begin position="41"/>
        <end position="54"/>
    </location>
</feature>
<evidence type="ECO:0000256" key="1">
    <source>
        <dbReference type="SAM" id="MobiDB-lite"/>
    </source>
</evidence>
<evidence type="ECO:0000259" key="2">
    <source>
        <dbReference type="PROSITE" id="PS51724"/>
    </source>
</evidence>
<evidence type="ECO:0000313" key="3">
    <source>
        <dbReference type="EMBL" id="QGY39342.1"/>
    </source>
</evidence>
<reference evidence="3 4" key="1">
    <citation type="submission" date="2019-11" db="EMBL/GenBank/DDBJ databases">
        <authorList>
            <person name="Zheng R.K."/>
            <person name="Sun C.M."/>
        </authorList>
    </citation>
    <scope>NUCLEOTIDE SEQUENCE [LARGE SCALE GENOMIC DNA]</scope>
    <source>
        <strain evidence="3 4">SRB007</strain>
    </source>
</reference>
<keyword evidence="4" id="KW-1185">Reference proteome</keyword>
<dbReference type="Pfam" id="PF05036">
    <property type="entry name" value="SPOR"/>
    <property type="match status" value="1"/>
</dbReference>
<name>A0A6I6JG13_9BACT</name>
<dbReference type="InterPro" id="IPR036680">
    <property type="entry name" value="SPOR-like_sf"/>
</dbReference>
<feature type="compositionally biased region" description="Polar residues" evidence="1">
    <location>
        <begin position="104"/>
        <end position="114"/>
    </location>
</feature>
<dbReference type="PROSITE" id="PS51724">
    <property type="entry name" value="SPOR"/>
    <property type="match status" value="1"/>
</dbReference>
<evidence type="ECO:0000313" key="4">
    <source>
        <dbReference type="Proteomes" id="UP000428328"/>
    </source>
</evidence>
<accession>A0A6I6JG13</accession>
<protein>
    <recommendedName>
        <fullName evidence="2">SPOR domain-containing protein</fullName>
    </recommendedName>
</protein>
<dbReference type="AlphaFoldDB" id="A0A6I6JG13"/>
<sequence length="203" mass="21515">MKFFPHRTALPILALALAALVLGGCFRKHIVSTPPSTRSTQPAPAAEARPAQQPEVKEETPEVIEETFVVDAPEIEAPAPLKEGDLGEESLPAAEAAQPAVPSEPSTKTVSAEPVQTETAAPVIMEEMYYVQVGAFTELDNANKVLADLIAQGYKGSKLSATGTGLYRVQAGAFADKAEAEEAMVRLSGDFPKVFVLKDKPGE</sequence>